<evidence type="ECO:0000259" key="5">
    <source>
        <dbReference type="PROSITE" id="PS50089"/>
    </source>
</evidence>
<evidence type="ECO:0000256" key="3">
    <source>
        <dbReference type="PROSITE-ProRule" id="PRU00175"/>
    </source>
</evidence>
<evidence type="ECO:0000313" key="7">
    <source>
        <dbReference type="Proteomes" id="UP000054047"/>
    </source>
</evidence>
<keyword evidence="1 3" id="KW-0863">Zinc-finger</keyword>
<evidence type="ECO:0000313" key="6">
    <source>
        <dbReference type="EMBL" id="KIH65430.1"/>
    </source>
</evidence>
<dbReference type="GO" id="GO:0008270">
    <property type="term" value="F:zinc ion binding"/>
    <property type="evidence" value="ECO:0007669"/>
    <property type="project" value="UniProtKB-KW"/>
</dbReference>
<dbReference type="GO" id="GO:0036297">
    <property type="term" value="P:interstrand cross-link repair"/>
    <property type="evidence" value="ECO:0007669"/>
    <property type="project" value="InterPro"/>
</dbReference>
<gene>
    <name evidence="6" type="ORF">ANCDUO_04247</name>
</gene>
<feature type="domain" description="RING-type" evidence="5">
    <location>
        <begin position="111"/>
        <end position="157"/>
    </location>
</feature>
<dbReference type="GO" id="GO:0004842">
    <property type="term" value="F:ubiquitin-protein transferase activity"/>
    <property type="evidence" value="ECO:0007669"/>
    <property type="project" value="InterPro"/>
</dbReference>
<dbReference type="Pfam" id="PF13639">
    <property type="entry name" value="zf-RING_2"/>
    <property type="match status" value="1"/>
</dbReference>
<evidence type="ECO:0000256" key="4">
    <source>
        <dbReference type="SAM" id="MobiDB-lite"/>
    </source>
</evidence>
<dbReference type="InterPro" id="IPR013083">
    <property type="entry name" value="Znf_RING/FYVE/PHD"/>
</dbReference>
<keyword evidence="2" id="KW-0862">Zinc</keyword>
<dbReference type="SUPFAM" id="SSF57850">
    <property type="entry name" value="RING/U-box"/>
    <property type="match status" value="1"/>
</dbReference>
<dbReference type="PANTHER" id="PTHR16047:SF7">
    <property type="entry name" value="E3 UBIQUITIN-PROTEIN LIGASE RFWD3"/>
    <property type="match status" value="1"/>
</dbReference>
<dbReference type="CDD" id="cd16450">
    <property type="entry name" value="mRING-C3HGC3_RFWD3"/>
    <property type="match status" value="1"/>
</dbReference>
<name>A0A0C2GVI7_9BILA</name>
<keyword evidence="1 3" id="KW-0479">Metal-binding</keyword>
<feature type="compositionally biased region" description="Low complexity" evidence="4">
    <location>
        <begin position="90"/>
        <end position="100"/>
    </location>
</feature>
<organism evidence="6 7">
    <name type="scientific">Ancylostoma duodenale</name>
    <dbReference type="NCBI Taxonomy" id="51022"/>
    <lineage>
        <taxon>Eukaryota</taxon>
        <taxon>Metazoa</taxon>
        <taxon>Ecdysozoa</taxon>
        <taxon>Nematoda</taxon>
        <taxon>Chromadorea</taxon>
        <taxon>Rhabditida</taxon>
        <taxon>Rhabditina</taxon>
        <taxon>Rhabditomorpha</taxon>
        <taxon>Strongyloidea</taxon>
        <taxon>Ancylostomatidae</taxon>
        <taxon>Ancylostomatinae</taxon>
        <taxon>Ancylostoma</taxon>
    </lineage>
</organism>
<evidence type="ECO:0000256" key="1">
    <source>
        <dbReference type="ARBA" id="ARBA00022771"/>
    </source>
</evidence>
<dbReference type="SMART" id="SM00184">
    <property type="entry name" value="RING"/>
    <property type="match status" value="1"/>
</dbReference>
<dbReference type="InterPro" id="IPR001841">
    <property type="entry name" value="Znf_RING"/>
</dbReference>
<dbReference type="OrthoDB" id="5600418at2759"/>
<dbReference type="PANTHER" id="PTHR16047">
    <property type="entry name" value="RFWD3 PROTEIN"/>
    <property type="match status" value="1"/>
</dbReference>
<dbReference type="EMBL" id="KN727560">
    <property type="protein sequence ID" value="KIH65430.1"/>
    <property type="molecule type" value="Genomic_DNA"/>
</dbReference>
<dbReference type="Proteomes" id="UP000054047">
    <property type="component" value="Unassembled WGS sequence"/>
</dbReference>
<proteinExistence type="predicted"/>
<reference evidence="6 7" key="1">
    <citation type="submission" date="2013-12" db="EMBL/GenBank/DDBJ databases">
        <title>Draft genome of the parsitic nematode Ancylostoma duodenale.</title>
        <authorList>
            <person name="Mitreva M."/>
        </authorList>
    </citation>
    <scope>NUCLEOTIDE SEQUENCE [LARGE SCALE GENOMIC DNA]</scope>
    <source>
        <strain evidence="6 7">Zhejiang</strain>
    </source>
</reference>
<evidence type="ECO:0000256" key="2">
    <source>
        <dbReference type="ARBA" id="ARBA00022833"/>
    </source>
</evidence>
<protein>
    <submittedName>
        <fullName evidence="6">Zinc finger, C3HC4 type</fullName>
    </submittedName>
</protein>
<feature type="region of interest" description="Disordered" evidence="4">
    <location>
        <begin position="71"/>
        <end position="106"/>
    </location>
</feature>
<keyword evidence="7" id="KW-1185">Reference proteome</keyword>
<accession>A0A0C2GVI7</accession>
<dbReference type="InterPro" id="IPR037381">
    <property type="entry name" value="RFWD3"/>
</dbReference>
<dbReference type="Gene3D" id="3.30.40.10">
    <property type="entry name" value="Zinc/RING finger domain, C3HC4 (zinc finger)"/>
    <property type="match status" value="1"/>
</dbReference>
<dbReference type="GO" id="GO:0005634">
    <property type="term" value="C:nucleus"/>
    <property type="evidence" value="ECO:0007669"/>
    <property type="project" value="InterPro"/>
</dbReference>
<dbReference type="GO" id="GO:0016567">
    <property type="term" value="P:protein ubiquitination"/>
    <property type="evidence" value="ECO:0007669"/>
    <property type="project" value="InterPro"/>
</dbReference>
<dbReference type="PROSITE" id="PS50089">
    <property type="entry name" value="ZF_RING_2"/>
    <property type="match status" value="1"/>
</dbReference>
<dbReference type="AlphaFoldDB" id="A0A0C2GVI7"/>
<feature type="region of interest" description="Disordered" evidence="4">
    <location>
        <begin position="29"/>
        <end position="51"/>
    </location>
</feature>
<sequence>MMPFMPSTYNITCPNAVTGITQLRAVDPVGPCSPSRRSARTPAPGLGHPGIEKGRVTVILLQSNIINRPKRRRTDNFATDDEDETKPGVSTETASTSAAAHADDDSGDDGCTICYEEYTSAGDHRLASVKCGHFFGYSCIARWIRSEGRNAVCPTCKAKATIKDVRKHYTNAVKVTDTTEVEMLRNSNAALHIKISGLEVELARKDREITDLMKRIQEGKPQYVHLVYHLLVKL</sequence>